<keyword evidence="9" id="KW-0675">Receptor</keyword>
<name>E2B5G9_HARSA</name>
<keyword evidence="2" id="KW-0479">Metal-binding</keyword>
<keyword evidence="5" id="KW-0325">Glycoprotein</keyword>
<evidence type="ECO:0000256" key="1">
    <source>
        <dbReference type="ARBA" id="ARBA00001913"/>
    </source>
</evidence>
<evidence type="ECO:0000256" key="6">
    <source>
        <dbReference type="PROSITE-ProRule" id="PRU01172"/>
    </source>
</evidence>
<evidence type="ECO:0000256" key="7">
    <source>
        <dbReference type="SAM" id="MobiDB-lite"/>
    </source>
</evidence>
<sequence length="393" mass="43625">MKKLATDLGISILLLLSSIFLGWRAVAISELPTALAGAERNVGGKPPMHKVQLTQKGYIQFLRWELPVPAIHEFTFCLWVKSNDLKHPHSILSYSRNEQERLIRSWISSGGRSVHLEINGAEIFGWPVGIREHRWYHICQSWENRVGRYALWLDGRLELQGHSEQMIDHVVPAAGDIVLGQEYTDFDKGLEEGIEGSVFGFNLLLASAFDYLDGGYQRLSFPPAIAAATNLAERNIYAARIPTKIAADARSDRGSALDRLVSSRFALNPNWSRRIFQTDHPEVTPDNGPAISSPSPSPSPSPALHLPNATDDTWRERTWPVRRNAIGKSREYEISPDAPLGLQLVKLSYAHCRVGRGSPSLGGSLMLISWSRTPVKVFGGATIKNAGDECGRF</sequence>
<dbReference type="Pfam" id="PF00354">
    <property type="entry name" value="Pentaxin"/>
    <property type="match status" value="1"/>
</dbReference>
<evidence type="ECO:0000259" key="8">
    <source>
        <dbReference type="PROSITE" id="PS51828"/>
    </source>
</evidence>
<dbReference type="STRING" id="610380.E2B5G9"/>
<evidence type="ECO:0000256" key="4">
    <source>
        <dbReference type="ARBA" id="ARBA00023157"/>
    </source>
</evidence>
<dbReference type="GO" id="GO:0046872">
    <property type="term" value="F:metal ion binding"/>
    <property type="evidence" value="ECO:0007669"/>
    <property type="project" value="UniProtKB-KW"/>
</dbReference>
<protein>
    <submittedName>
        <fullName evidence="9">Neuronal pentraxin receptor</fullName>
    </submittedName>
</protein>
<evidence type="ECO:0000313" key="9">
    <source>
        <dbReference type="EMBL" id="EFN89055.1"/>
    </source>
</evidence>
<feature type="region of interest" description="Disordered" evidence="7">
    <location>
        <begin position="279"/>
        <end position="314"/>
    </location>
</feature>
<dbReference type="PANTHER" id="PTHR19277:SF125">
    <property type="entry name" value="B6"/>
    <property type="match status" value="1"/>
</dbReference>
<dbReference type="PANTHER" id="PTHR19277">
    <property type="entry name" value="PENTRAXIN"/>
    <property type="match status" value="1"/>
</dbReference>
<dbReference type="AlphaFoldDB" id="E2B5G9"/>
<dbReference type="PhylomeDB" id="E2B5G9"/>
<keyword evidence="10" id="KW-1185">Reference proteome</keyword>
<organism evidence="10">
    <name type="scientific">Harpegnathos saltator</name>
    <name type="common">Jerdon's jumping ant</name>
    <dbReference type="NCBI Taxonomy" id="610380"/>
    <lineage>
        <taxon>Eukaryota</taxon>
        <taxon>Metazoa</taxon>
        <taxon>Ecdysozoa</taxon>
        <taxon>Arthropoda</taxon>
        <taxon>Hexapoda</taxon>
        <taxon>Insecta</taxon>
        <taxon>Pterygota</taxon>
        <taxon>Neoptera</taxon>
        <taxon>Endopterygota</taxon>
        <taxon>Hymenoptera</taxon>
        <taxon>Apocrita</taxon>
        <taxon>Aculeata</taxon>
        <taxon>Formicoidea</taxon>
        <taxon>Formicidae</taxon>
        <taxon>Ponerinae</taxon>
        <taxon>Ponerini</taxon>
        <taxon>Harpegnathos</taxon>
    </lineage>
</organism>
<proteinExistence type="predicted"/>
<evidence type="ECO:0000256" key="5">
    <source>
        <dbReference type="ARBA" id="ARBA00023180"/>
    </source>
</evidence>
<accession>E2B5G9</accession>
<dbReference type="PRINTS" id="PR00895">
    <property type="entry name" value="PENTAXIN"/>
</dbReference>
<gene>
    <name evidence="9" type="ORF">EAI_08449</name>
</gene>
<feature type="domain" description="Pentraxin (PTX)" evidence="8">
    <location>
        <begin position="47"/>
        <end position="232"/>
    </location>
</feature>
<reference evidence="9 10" key="1">
    <citation type="journal article" date="2010" name="Science">
        <title>Genomic comparison of the ants Camponotus floridanus and Harpegnathos saltator.</title>
        <authorList>
            <person name="Bonasio R."/>
            <person name="Zhang G."/>
            <person name="Ye C."/>
            <person name="Mutti N.S."/>
            <person name="Fang X."/>
            <person name="Qin N."/>
            <person name="Donahue G."/>
            <person name="Yang P."/>
            <person name="Li Q."/>
            <person name="Li C."/>
            <person name="Zhang P."/>
            <person name="Huang Z."/>
            <person name="Berger S.L."/>
            <person name="Reinberg D."/>
            <person name="Wang J."/>
            <person name="Liebig J."/>
        </authorList>
    </citation>
    <scope>NUCLEOTIDE SEQUENCE [LARGE SCALE GENOMIC DNA]</scope>
    <source>
        <strain evidence="9 10">R22 G/1</strain>
    </source>
</reference>
<keyword evidence="4" id="KW-1015">Disulfide bond</keyword>
<dbReference type="InterPro" id="IPR001759">
    <property type="entry name" value="PTX_dom"/>
</dbReference>
<dbReference type="InterPro" id="IPR013320">
    <property type="entry name" value="ConA-like_dom_sf"/>
</dbReference>
<dbReference type="InParanoid" id="E2B5G9"/>
<evidence type="ECO:0000313" key="10">
    <source>
        <dbReference type="Proteomes" id="UP000008237"/>
    </source>
</evidence>
<dbReference type="PROSITE" id="PS51828">
    <property type="entry name" value="PTX_2"/>
    <property type="match status" value="1"/>
</dbReference>
<comment type="cofactor">
    <cofactor evidence="1">
        <name>Ca(2+)</name>
        <dbReference type="ChEBI" id="CHEBI:29108"/>
    </cofactor>
</comment>
<dbReference type="Proteomes" id="UP000008237">
    <property type="component" value="Unassembled WGS sequence"/>
</dbReference>
<evidence type="ECO:0000256" key="3">
    <source>
        <dbReference type="ARBA" id="ARBA00022837"/>
    </source>
</evidence>
<dbReference type="OMA" id="HEFTFCL"/>
<dbReference type="SUPFAM" id="SSF49899">
    <property type="entry name" value="Concanavalin A-like lectins/glucanases"/>
    <property type="match status" value="1"/>
</dbReference>
<dbReference type="EMBL" id="GL445827">
    <property type="protein sequence ID" value="EFN89055.1"/>
    <property type="molecule type" value="Genomic_DNA"/>
</dbReference>
<dbReference type="Gene3D" id="2.60.120.200">
    <property type="match status" value="1"/>
</dbReference>
<comment type="caution">
    <text evidence="6">Lacks conserved residue(s) required for the propagation of feature annotation.</text>
</comment>
<dbReference type="OrthoDB" id="8871962at2759"/>
<evidence type="ECO:0000256" key="2">
    <source>
        <dbReference type="ARBA" id="ARBA00022723"/>
    </source>
</evidence>
<keyword evidence="3" id="KW-0106">Calcium</keyword>
<dbReference type="InterPro" id="IPR051360">
    <property type="entry name" value="Neuronal_Pentraxin_Related"/>
</dbReference>
<dbReference type="SMART" id="SM00159">
    <property type="entry name" value="PTX"/>
    <property type="match status" value="1"/>
</dbReference>